<proteinExistence type="predicted"/>
<evidence type="ECO:0000313" key="3">
    <source>
        <dbReference type="EMBL" id="GAA0240718.1"/>
    </source>
</evidence>
<evidence type="ECO:0000256" key="1">
    <source>
        <dbReference type="SAM" id="MobiDB-lite"/>
    </source>
</evidence>
<name>A0ABN0U6X3_9PSEU</name>
<feature type="transmembrane region" description="Helical" evidence="2">
    <location>
        <begin position="125"/>
        <end position="146"/>
    </location>
</feature>
<feature type="transmembrane region" description="Helical" evidence="2">
    <location>
        <begin position="153"/>
        <end position="175"/>
    </location>
</feature>
<keyword evidence="2" id="KW-1133">Transmembrane helix</keyword>
<reference evidence="3 4" key="1">
    <citation type="journal article" date="2019" name="Int. J. Syst. Evol. Microbiol.">
        <title>The Global Catalogue of Microorganisms (GCM) 10K type strain sequencing project: providing services to taxonomists for standard genome sequencing and annotation.</title>
        <authorList>
            <consortium name="The Broad Institute Genomics Platform"/>
            <consortium name="The Broad Institute Genome Sequencing Center for Infectious Disease"/>
            <person name="Wu L."/>
            <person name="Ma J."/>
        </authorList>
    </citation>
    <scope>NUCLEOTIDE SEQUENCE [LARGE SCALE GENOMIC DNA]</scope>
    <source>
        <strain evidence="3 4">JCM 3380</strain>
    </source>
</reference>
<keyword evidence="2" id="KW-0812">Transmembrane</keyword>
<keyword evidence="4" id="KW-1185">Reference proteome</keyword>
<dbReference type="EMBL" id="BAAABU010000010">
    <property type="protein sequence ID" value="GAA0240718.1"/>
    <property type="molecule type" value="Genomic_DNA"/>
</dbReference>
<sequence length="226" mass="23518">MNPNQGWPQQPHPGAPQQYQGQPPLGGAYPQQYPGQPAAGPIPGPIPGQYAGQPGMPGMPPQYPGSPRKAGAAAAVVAGLLFLPIVIYTFVAAILSWEGRPPSIHIGASVLGAAVSGHITRNIDFAITISMIIASLVLVLALVQVFRVPGVRWGLVALGAVCTVYYTYATIRILSHGGGEFVIMPLVCVLLWLVPTIVAALPAVGRASRRTGPPRPGLAPPPARWG</sequence>
<evidence type="ECO:0000313" key="4">
    <source>
        <dbReference type="Proteomes" id="UP001500416"/>
    </source>
</evidence>
<feature type="compositionally biased region" description="Pro residues" evidence="1">
    <location>
        <begin position="213"/>
        <end position="226"/>
    </location>
</feature>
<dbReference type="RefSeq" id="WP_343935811.1">
    <property type="nucleotide sequence ID" value="NZ_BAAABU010000010.1"/>
</dbReference>
<feature type="transmembrane region" description="Helical" evidence="2">
    <location>
        <begin position="70"/>
        <end position="95"/>
    </location>
</feature>
<feature type="transmembrane region" description="Helical" evidence="2">
    <location>
        <begin position="181"/>
        <end position="205"/>
    </location>
</feature>
<protein>
    <submittedName>
        <fullName evidence="3">Uncharacterized protein</fullName>
    </submittedName>
</protein>
<organism evidence="3 4">
    <name type="scientific">Saccharothrix mutabilis subsp. mutabilis</name>
    <dbReference type="NCBI Taxonomy" id="66855"/>
    <lineage>
        <taxon>Bacteria</taxon>
        <taxon>Bacillati</taxon>
        <taxon>Actinomycetota</taxon>
        <taxon>Actinomycetes</taxon>
        <taxon>Pseudonocardiales</taxon>
        <taxon>Pseudonocardiaceae</taxon>
        <taxon>Saccharothrix</taxon>
    </lineage>
</organism>
<accession>A0ABN0U6X3</accession>
<keyword evidence="2" id="KW-0472">Membrane</keyword>
<feature type="region of interest" description="Disordered" evidence="1">
    <location>
        <begin position="207"/>
        <end position="226"/>
    </location>
</feature>
<feature type="region of interest" description="Disordered" evidence="1">
    <location>
        <begin position="1"/>
        <end position="64"/>
    </location>
</feature>
<feature type="compositionally biased region" description="Low complexity" evidence="1">
    <location>
        <begin position="15"/>
        <end position="39"/>
    </location>
</feature>
<comment type="caution">
    <text evidence="3">The sequence shown here is derived from an EMBL/GenBank/DDBJ whole genome shotgun (WGS) entry which is preliminary data.</text>
</comment>
<evidence type="ECO:0000256" key="2">
    <source>
        <dbReference type="SAM" id="Phobius"/>
    </source>
</evidence>
<dbReference type="Proteomes" id="UP001500416">
    <property type="component" value="Unassembled WGS sequence"/>
</dbReference>
<gene>
    <name evidence="3" type="ORF">GCM10010492_44840</name>
</gene>
<feature type="compositionally biased region" description="Low complexity" evidence="1">
    <location>
        <begin position="47"/>
        <end position="56"/>
    </location>
</feature>